<dbReference type="AlphaFoldDB" id="A0A0G2ZDT1"/>
<evidence type="ECO:0000256" key="8">
    <source>
        <dbReference type="HAMAP-Rule" id="MF_00147"/>
    </source>
</evidence>
<comment type="catalytic activity">
    <reaction evidence="1 8 9">
        <text>D-glyceraldehyde 3-phosphate = dihydroxyacetone phosphate</text>
        <dbReference type="Rhea" id="RHEA:18585"/>
        <dbReference type="ChEBI" id="CHEBI:57642"/>
        <dbReference type="ChEBI" id="CHEBI:59776"/>
        <dbReference type="EC" id="5.3.1.1"/>
    </reaction>
</comment>
<keyword evidence="11" id="KW-1185">Reference proteome</keyword>
<dbReference type="UniPathway" id="UPA00109">
    <property type="reaction ID" value="UER00189"/>
</dbReference>
<dbReference type="Proteomes" id="UP000035159">
    <property type="component" value="Chromosome"/>
</dbReference>
<evidence type="ECO:0000256" key="7">
    <source>
        <dbReference type="ARBA" id="ARBA00023235"/>
    </source>
</evidence>
<dbReference type="InterPro" id="IPR000652">
    <property type="entry name" value="Triosephosphate_isomerase"/>
</dbReference>
<evidence type="ECO:0000313" key="10">
    <source>
        <dbReference type="EMBL" id="AKI98206.1"/>
    </source>
</evidence>
<dbReference type="SUPFAM" id="SSF51351">
    <property type="entry name" value="Triosephosphate isomerase (TIM)"/>
    <property type="match status" value="1"/>
</dbReference>
<dbReference type="Gene3D" id="3.20.20.70">
    <property type="entry name" value="Aldolase class I"/>
    <property type="match status" value="1"/>
</dbReference>
<dbReference type="GO" id="GO:0005829">
    <property type="term" value="C:cytosol"/>
    <property type="evidence" value="ECO:0007669"/>
    <property type="project" value="TreeGrafter"/>
</dbReference>
<keyword evidence="5 8" id="KW-0963">Cytoplasm</keyword>
<dbReference type="GO" id="GO:0006096">
    <property type="term" value="P:glycolytic process"/>
    <property type="evidence" value="ECO:0007669"/>
    <property type="project" value="UniProtKB-UniRule"/>
</dbReference>
<feature type="binding site" evidence="8">
    <location>
        <position position="202"/>
    </location>
    <ligand>
        <name>substrate</name>
    </ligand>
</feature>
<dbReference type="RefSeq" id="WP_047755372.1">
    <property type="nucleotide sequence ID" value="NZ_CAJUHA010000004.1"/>
</dbReference>
<dbReference type="GO" id="GO:0019563">
    <property type="term" value="P:glycerol catabolic process"/>
    <property type="evidence" value="ECO:0007669"/>
    <property type="project" value="TreeGrafter"/>
</dbReference>
<comment type="similarity">
    <text evidence="3 8 9">Belongs to the triosephosphate isomerase family.</text>
</comment>
<dbReference type="GO" id="GO:0046166">
    <property type="term" value="P:glyceraldehyde-3-phosphate biosynthetic process"/>
    <property type="evidence" value="ECO:0007669"/>
    <property type="project" value="TreeGrafter"/>
</dbReference>
<dbReference type="PROSITE" id="PS00171">
    <property type="entry name" value="TIM_1"/>
    <property type="match status" value="1"/>
</dbReference>
<dbReference type="InterPro" id="IPR020861">
    <property type="entry name" value="Triosephosphate_isomerase_AS"/>
</dbReference>
<dbReference type="EC" id="5.3.1.1" evidence="8 9"/>
<keyword evidence="6 8" id="KW-0324">Glycolysis</keyword>
<dbReference type="OrthoDB" id="9809429at2"/>
<dbReference type="PATRIC" id="fig|1330330.3.peg.432"/>
<evidence type="ECO:0000313" key="11">
    <source>
        <dbReference type="Proteomes" id="UP000035159"/>
    </source>
</evidence>
<evidence type="ECO:0000256" key="2">
    <source>
        <dbReference type="ARBA" id="ARBA00004680"/>
    </source>
</evidence>
<comment type="pathway">
    <text evidence="2 8 9">Carbohydrate degradation; glycolysis; D-glyceraldehyde 3-phosphate from glycerone phosphate: step 1/1.</text>
</comment>
<dbReference type="InterPro" id="IPR035990">
    <property type="entry name" value="TIM_sf"/>
</dbReference>
<organism evidence="10 11">
    <name type="scientific">Kosmotoga pacifica</name>
    <dbReference type="NCBI Taxonomy" id="1330330"/>
    <lineage>
        <taxon>Bacteria</taxon>
        <taxon>Thermotogati</taxon>
        <taxon>Thermotogota</taxon>
        <taxon>Thermotogae</taxon>
        <taxon>Kosmotogales</taxon>
        <taxon>Kosmotogaceae</taxon>
        <taxon>Kosmotoga</taxon>
    </lineage>
</organism>
<evidence type="ECO:0000256" key="6">
    <source>
        <dbReference type="ARBA" id="ARBA00023152"/>
    </source>
</evidence>
<gene>
    <name evidence="8 10" type="primary">tpiA</name>
    <name evidence="10" type="ORF">IX53_02110</name>
</gene>
<dbReference type="KEGG" id="kpf:IX53_02110"/>
<dbReference type="FunFam" id="3.20.20.70:FF:000016">
    <property type="entry name" value="Triosephosphate isomerase"/>
    <property type="match status" value="1"/>
</dbReference>
<accession>A0A0G2ZDT1</accession>
<dbReference type="InterPro" id="IPR013785">
    <property type="entry name" value="Aldolase_TIM"/>
</dbReference>
<evidence type="ECO:0000256" key="3">
    <source>
        <dbReference type="ARBA" id="ARBA00007422"/>
    </source>
</evidence>
<comment type="function">
    <text evidence="8">Involved in the gluconeogenesis. Catalyzes stereospecifically the conversion of dihydroxyacetone phosphate (DHAP) to D-glyceraldehyde-3-phosphate (G3P).</text>
</comment>
<keyword evidence="4 8" id="KW-0312">Gluconeogenesis</keyword>
<evidence type="ECO:0000256" key="4">
    <source>
        <dbReference type="ARBA" id="ARBA00022432"/>
    </source>
</evidence>
<feature type="active site" description="Proton acceptor" evidence="8">
    <location>
        <position position="156"/>
    </location>
</feature>
<dbReference type="UniPathway" id="UPA00138"/>
<dbReference type="HAMAP" id="MF_00147_B">
    <property type="entry name" value="TIM_B"/>
    <property type="match status" value="1"/>
</dbReference>
<dbReference type="InterPro" id="IPR022896">
    <property type="entry name" value="TrioseP_Isoase_bac/euk"/>
</dbReference>
<dbReference type="CDD" id="cd00311">
    <property type="entry name" value="TIM"/>
    <property type="match status" value="1"/>
</dbReference>
<keyword evidence="7 8" id="KW-0413">Isomerase</keyword>
<dbReference type="STRING" id="1330330.IX53_02110"/>
<evidence type="ECO:0000256" key="5">
    <source>
        <dbReference type="ARBA" id="ARBA00022490"/>
    </source>
</evidence>
<comment type="pathway">
    <text evidence="8 9">Carbohydrate biosynthesis; gluconeogenesis.</text>
</comment>
<proteinExistence type="inferred from homology"/>
<sequence>MNKTPTEAKLFAGLLAAEVGRERALDVVVCPPYIDLPVVTDVLKDTEIGVGAQNIYPKESGAFTGEISVLMLKDLGVNYVIVGHSERRHIFGETDELINEKVRFVLENALTPIFCIGETLEERESGRTFEVLESQVVKGLKGVELEDILKVIVAYEPVWAIGTGKVATPEQADEAMGFVRQLIGKLYGWQIAEQIRILYGGSIKPENFDSLIKMENIDGGLVGGASLKESFIDLVRIAKKYL</sequence>
<dbReference type="EMBL" id="CP011232">
    <property type="protein sequence ID" value="AKI98206.1"/>
    <property type="molecule type" value="Genomic_DNA"/>
</dbReference>
<dbReference type="PANTHER" id="PTHR21139">
    <property type="entry name" value="TRIOSEPHOSPHATE ISOMERASE"/>
    <property type="match status" value="1"/>
</dbReference>
<dbReference type="Pfam" id="PF00121">
    <property type="entry name" value="TIM"/>
    <property type="match status" value="1"/>
</dbReference>
<comment type="caution">
    <text evidence="8">Lacks conserved residue(s) required for the propagation of feature annotation.</text>
</comment>
<reference evidence="10 11" key="1">
    <citation type="submission" date="2015-04" db="EMBL/GenBank/DDBJ databases">
        <title>Complete Genome Sequence of Kosmotoga pacifica SLHLJ1.</title>
        <authorList>
            <person name="Jiang L.J."/>
            <person name="Shao Z.Z."/>
            <person name="Jebbar M."/>
        </authorList>
    </citation>
    <scope>NUCLEOTIDE SEQUENCE [LARGE SCALE GENOMIC DNA]</scope>
    <source>
        <strain evidence="10 11">SLHLJ1</strain>
    </source>
</reference>
<evidence type="ECO:0000256" key="9">
    <source>
        <dbReference type="RuleBase" id="RU363013"/>
    </source>
</evidence>
<feature type="binding site" evidence="8">
    <location>
        <position position="162"/>
    </location>
    <ligand>
        <name>substrate</name>
    </ligand>
</feature>
<name>A0A0G2ZDT1_9BACT</name>
<protein>
    <recommendedName>
        <fullName evidence="8 9">Triosephosphate isomerase</fullName>
        <shortName evidence="8">TIM</shortName>
        <shortName evidence="8">TPI</shortName>
        <ecNumber evidence="8 9">5.3.1.1</ecNumber>
    </recommendedName>
    <alternativeName>
        <fullName evidence="8">Triose-phosphate isomerase</fullName>
    </alternativeName>
</protein>
<dbReference type="GO" id="GO:0006094">
    <property type="term" value="P:gluconeogenesis"/>
    <property type="evidence" value="ECO:0007669"/>
    <property type="project" value="UniProtKB-UniRule"/>
</dbReference>
<dbReference type="NCBIfam" id="TIGR00419">
    <property type="entry name" value="tim"/>
    <property type="match status" value="1"/>
</dbReference>
<feature type="active site" description="Electrophile" evidence="8">
    <location>
        <position position="84"/>
    </location>
</feature>
<dbReference type="PROSITE" id="PS51440">
    <property type="entry name" value="TIM_2"/>
    <property type="match status" value="1"/>
</dbReference>
<dbReference type="PANTHER" id="PTHR21139:SF42">
    <property type="entry name" value="TRIOSEPHOSPHATE ISOMERASE"/>
    <property type="match status" value="1"/>
</dbReference>
<dbReference type="GO" id="GO:0004807">
    <property type="term" value="F:triose-phosphate isomerase activity"/>
    <property type="evidence" value="ECO:0007669"/>
    <property type="project" value="UniProtKB-UniRule"/>
</dbReference>
<feature type="binding site" evidence="8">
    <location>
        <begin position="223"/>
        <end position="224"/>
    </location>
    <ligand>
        <name>substrate</name>
    </ligand>
</feature>
<evidence type="ECO:0000256" key="1">
    <source>
        <dbReference type="ARBA" id="ARBA00000474"/>
    </source>
</evidence>
<comment type="subunit">
    <text evidence="8 9">Homodimer.</text>
</comment>
<comment type="subcellular location">
    <subcellularLocation>
        <location evidence="8 9">Cytoplasm</location>
    </subcellularLocation>
</comment>